<proteinExistence type="predicted"/>
<gene>
    <name evidence="1" type="ORF">DEO72_LG7g2790</name>
</gene>
<dbReference type="AlphaFoldDB" id="A0A4D6MJC2"/>
<dbReference type="EMBL" id="CP039351">
    <property type="protein sequence ID" value="QCE01493.1"/>
    <property type="molecule type" value="Genomic_DNA"/>
</dbReference>
<organism evidence="1 2">
    <name type="scientific">Vigna unguiculata</name>
    <name type="common">Cowpea</name>
    <dbReference type="NCBI Taxonomy" id="3917"/>
    <lineage>
        <taxon>Eukaryota</taxon>
        <taxon>Viridiplantae</taxon>
        <taxon>Streptophyta</taxon>
        <taxon>Embryophyta</taxon>
        <taxon>Tracheophyta</taxon>
        <taxon>Spermatophyta</taxon>
        <taxon>Magnoliopsida</taxon>
        <taxon>eudicotyledons</taxon>
        <taxon>Gunneridae</taxon>
        <taxon>Pentapetalae</taxon>
        <taxon>rosids</taxon>
        <taxon>fabids</taxon>
        <taxon>Fabales</taxon>
        <taxon>Fabaceae</taxon>
        <taxon>Papilionoideae</taxon>
        <taxon>50 kb inversion clade</taxon>
        <taxon>NPAAA clade</taxon>
        <taxon>indigoferoid/millettioid clade</taxon>
        <taxon>Phaseoleae</taxon>
        <taxon>Vigna</taxon>
    </lineage>
</organism>
<evidence type="ECO:0000313" key="2">
    <source>
        <dbReference type="Proteomes" id="UP000501690"/>
    </source>
</evidence>
<dbReference type="Proteomes" id="UP000501690">
    <property type="component" value="Linkage Group LG7"/>
</dbReference>
<accession>A0A4D6MJC2</accession>
<sequence>MTVMTPAPIDVRFLPSLGNSPGAPFRGFIHSRVFNFASRFSFSLICLHDFVPFAVRVNGVNLIVVLVGGLGWRGVMGFRLGVVVLICETGICFNYDAFRARILGI</sequence>
<keyword evidence="2" id="KW-1185">Reference proteome</keyword>
<evidence type="ECO:0000313" key="1">
    <source>
        <dbReference type="EMBL" id="QCE01493.1"/>
    </source>
</evidence>
<name>A0A4D6MJC2_VIGUN</name>
<protein>
    <submittedName>
        <fullName evidence="1">Uncharacterized protein</fullName>
    </submittedName>
</protein>
<reference evidence="1 2" key="1">
    <citation type="submission" date="2019-04" db="EMBL/GenBank/DDBJ databases">
        <title>An improved genome assembly and genetic linkage map for asparagus bean, Vigna unguiculata ssp. sesquipedialis.</title>
        <authorList>
            <person name="Xia Q."/>
            <person name="Zhang R."/>
            <person name="Dong Y."/>
        </authorList>
    </citation>
    <scope>NUCLEOTIDE SEQUENCE [LARGE SCALE GENOMIC DNA]</scope>
    <source>
        <tissue evidence="1">Leaf</tissue>
    </source>
</reference>